<feature type="region of interest" description="Disordered" evidence="3">
    <location>
        <begin position="277"/>
        <end position="298"/>
    </location>
</feature>
<dbReference type="AlphaFoldDB" id="A0A9W9ZX39"/>
<reference evidence="6" key="1">
    <citation type="submission" date="2023-01" db="EMBL/GenBank/DDBJ databases">
        <title>Genome assembly of the deep-sea coral Lophelia pertusa.</title>
        <authorList>
            <person name="Herrera S."/>
            <person name="Cordes E."/>
        </authorList>
    </citation>
    <scope>NUCLEOTIDE SEQUENCE</scope>
    <source>
        <strain evidence="6">USNM1676648</strain>
        <tissue evidence="6">Polyp</tissue>
    </source>
</reference>
<feature type="chain" id="PRO_5040761954" description="Vitellogenin domain-containing protein" evidence="4">
    <location>
        <begin position="21"/>
        <end position="1034"/>
    </location>
</feature>
<name>A0A9W9ZX39_9CNID</name>
<dbReference type="PANTHER" id="PTHR13024:SF0">
    <property type="entry name" value="MICROSOMAL TRIACYLGLYCEROL TRANSFER PROTEIN"/>
    <property type="match status" value="1"/>
</dbReference>
<comment type="caution">
    <text evidence="2">Lacks conserved residue(s) required for the propagation of feature annotation.</text>
</comment>
<dbReference type="GO" id="GO:0005794">
    <property type="term" value="C:Golgi apparatus"/>
    <property type="evidence" value="ECO:0007669"/>
    <property type="project" value="TreeGrafter"/>
</dbReference>
<keyword evidence="7" id="KW-1185">Reference proteome</keyword>
<keyword evidence="1 4" id="KW-0732">Signal</keyword>
<dbReference type="SUPFAM" id="SSF56968">
    <property type="entry name" value="Lipovitellin-phosvitin complex, beta-sheet shell regions"/>
    <property type="match status" value="1"/>
</dbReference>
<protein>
    <recommendedName>
        <fullName evidence="5">Vitellogenin domain-containing protein</fullName>
    </recommendedName>
</protein>
<evidence type="ECO:0000313" key="7">
    <source>
        <dbReference type="Proteomes" id="UP001163046"/>
    </source>
</evidence>
<feature type="domain" description="Vitellogenin" evidence="5">
    <location>
        <begin position="30"/>
        <end position="1034"/>
    </location>
</feature>
<evidence type="ECO:0000256" key="4">
    <source>
        <dbReference type="SAM" id="SignalP"/>
    </source>
</evidence>
<comment type="caution">
    <text evidence="6">The sequence shown here is derived from an EMBL/GenBank/DDBJ whole genome shotgun (WGS) entry which is preliminary data.</text>
</comment>
<evidence type="ECO:0000256" key="1">
    <source>
        <dbReference type="ARBA" id="ARBA00022729"/>
    </source>
</evidence>
<dbReference type="SUPFAM" id="SSF48431">
    <property type="entry name" value="Lipovitellin-phosvitin complex, superhelical domain"/>
    <property type="match status" value="1"/>
</dbReference>
<evidence type="ECO:0000256" key="2">
    <source>
        <dbReference type="PROSITE-ProRule" id="PRU00557"/>
    </source>
</evidence>
<dbReference type="InterPro" id="IPR001747">
    <property type="entry name" value="Vitellogenin_N"/>
</dbReference>
<dbReference type="InterPro" id="IPR039988">
    <property type="entry name" value="MTTP"/>
</dbReference>
<dbReference type="InterPro" id="IPR011030">
    <property type="entry name" value="Lipovitellin_superhlx_dom"/>
</dbReference>
<dbReference type="InterPro" id="IPR015819">
    <property type="entry name" value="Lipid_transp_b-sht_shell"/>
</dbReference>
<feature type="signal peptide" evidence="4">
    <location>
        <begin position="1"/>
        <end position="20"/>
    </location>
</feature>
<proteinExistence type="predicted"/>
<organism evidence="6 7">
    <name type="scientific">Desmophyllum pertusum</name>
    <dbReference type="NCBI Taxonomy" id="174260"/>
    <lineage>
        <taxon>Eukaryota</taxon>
        <taxon>Metazoa</taxon>
        <taxon>Cnidaria</taxon>
        <taxon>Anthozoa</taxon>
        <taxon>Hexacorallia</taxon>
        <taxon>Scleractinia</taxon>
        <taxon>Caryophylliina</taxon>
        <taxon>Caryophylliidae</taxon>
        <taxon>Desmophyllum</taxon>
    </lineage>
</organism>
<sequence>MCSQYVLVCVLILHVAGLQGKSVSENQLRLSHLTTCTYDYEVTVYTARGARSTARDGYQVHALVDVTPASRDFNGRNHSHLIKLDVREPRLRRVRYGRVLTNHPVNEEFEEQLSKPFYFHQEEHGVVTDVLFPKNSESPEIAAFKKGIAGAFQLNLKDAQKSNIYEVQEHDDSGIFRAKYNVVSANDTHAHLHRTWTNFDYQQFADGTPAKGEHKIQSQHSAHVHVKDGRVDTVHRTNEAFFRPANGHPRTDNFKGFQDQEQDIEMSTSGYSRLTLRSCSEPEHRRSKRSTTEEEHLKTARSLTSDNLLFMDTEKINWSKIGGEKKKTRPFYEVLRCFSDKSLKERDIGDCSNEMHRMVRDDEGAFRMIVRLVRDRSHQNLTSWSVYVAALAGHGKYEAQNALAQAVKTDYPRPLSKEEYEALLVGIFYLPEGPLHSRLFDALLQLMSQEEKGDEVTSTAMLVLAGLAERAKRAGYNESLSDSVAEMVHNRYRNRSTLYHPDSEEHEMQLRDHIWAFGNLGHHSGLPVILEHIDHDNSGIRSAVISALRKLPPEHTNQHLMYALYRDEHAEVKAAVVNVFVERHQHLSDSVVQGLEHALWHAPESETLDSSIIELLENHGDHPKAVYLRKRRSAIHRRKRALFPFLRPREFALGPSKRWVKTYGGKWLGAESVIQFVNQVKLRIGIFGGNFEVNLDNYAHVQAYILKFGFEVVRGKAAFKASASFKNDFPKDLIHAIADAGDDLLKQFDSITSVIAEQINRFKGKLAGYLPLYIDKFVDFVNKLVQFVQNLVQPLRPINLISKVIKFAKDVLSRVKDWKWLIDKIKKIQQSLGRLTVVDDVFKKVIAALDNIFDIVGGITKYLPHNLPGNFNIKKLLDILRSVSVDLHLDKIKDYFNSLGFSVPGGFRLQLPFKFTIHFSFSLETFQQVILKLLRFANRFLDMSSLLDFLEGIRFPRLQLPNMNLRFPSFQGSGFNFGLRFDWRLSLKFKLNLKSPSFQNFISIFTKLGDFFQQFRLPGFDLEKFSKKYCQEKA</sequence>
<dbReference type="Pfam" id="PF01347">
    <property type="entry name" value="Vitellogenin_N"/>
    <property type="match status" value="1"/>
</dbReference>
<dbReference type="EMBL" id="MU825435">
    <property type="protein sequence ID" value="KAJ7389342.1"/>
    <property type="molecule type" value="Genomic_DNA"/>
</dbReference>
<evidence type="ECO:0000313" key="6">
    <source>
        <dbReference type="EMBL" id="KAJ7389342.1"/>
    </source>
</evidence>
<accession>A0A9W9ZX39</accession>
<dbReference type="Proteomes" id="UP001163046">
    <property type="component" value="Unassembled WGS sequence"/>
</dbReference>
<gene>
    <name evidence="6" type="ORF">OS493_032199</name>
</gene>
<evidence type="ECO:0000259" key="5">
    <source>
        <dbReference type="PROSITE" id="PS51211"/>
    </source>
</evidence>
<dbReference type="InterPro" id="IPR015816">
    <property type="entry name" value="Vitellinogen_b-sht_N"/>
</dbReference>
<dbReference type="PROSITE" id="PS51211">
    <property type="entry name" value="VITELLOGENIN"/>
    <property type="match status" value="1"/>
</dbReference>
<dbReference type="PANTHER" id="PTHR13024">
    <property type="entry name" value="MICROSOMAL TRIGLYCERIDE TRANSFER PROTEIN, LARGE SUBUNIT"/>
    <property type="match status" value="1"/>
</dbReference>
<dbReference type="GO" id="GO:0016323">
    <property type="term" value="C:basolateral plasma membrane"/>
    <property type="evidence" value="ECO:0007669"/>
    <property type="project" value="TreeGrafter"/>
</dbReference>
<dbReference type="Gene3D" id="1.25.10.20">
    <property type="entry name" value="Vitellinogen, superhelical"/>
    <property type="match status" value="1"/>
</dbReference>
<dbReference type="Gene3D" id="2.30.230.10">
    <property type="entry name" value="Lipovitellin, beta-sheet shell regions, chain A"/>
    <property type="match status" value="1"/>
</dbReference>
<evidence type="ECO:0000256" key="3">
    <source>
        <dbReference type="SAM" id="MobiDB-lite"/>
    </source>
</evidence>
<dbReference type="OrthoDB" id="5982297at2759"/>
<dbReference type="GO" id="GO:0005548">
    <property type="term" value="F:phospholipid transporter activity"/>
    <property type="evidence" value="ECO:0007669"/>
    <property type="project" value="InterPro"/>
</dbReference>
<dbReference type="GO" id="GO:0042157">
    <property type="term" value="P:lipoprotein metabolic process"/>
    <property type="evidence" value="ECO:0007669"/>
    <property type="project" value="TreeGrafter"/>
</dbReference>
<feature type="compositionally biased region" description="Basic and acidic residues" evidence="3">
    <location>
        <begin position="280"/>
        <end position="298"/>
    </location>
</feature>
<dbReference type="GO" id="GO:0005783">
    <property type="term" value="C:endoplasmic reticulum"/>
    <property type="evidence" value="ECO:0007669"/>
    <property type="project" value="TreeGrafter"/>
</dbReference>
<dbReference type="SMART" id="SM00638">
    <property type="entry name" value="LPD_N"/>
    <property type="match status" value="1"/>
</dbReference>